<feature type="transmembrane region" description="Helical" evidence="11">
    <location>
        <begin position="302"/>
        <end position="322"/>
    </location>
</feature>
<comment type="caution">
    <text evidence="13">The sequence shown here is derived from an EMBL/GenBank/DDBJ whole genome shotgun (WGS) entry which is preliminary data.</text>
</comment>
<sequence>MSLDVAAVARGKLGSSWNIDIKSPFINSLQLTNYPSLTTVVLDDVHDILLDDTKSTISMSGPSPYRGYASPYARADTHSPYPPPSGYDASSVTLGRNSFQEHDTAPLKPEPKDGAFTVDMRGISRTPSPTPSEQAELNKKGLIDWQAMKNWRFWLRKEWFWYYVIGIIVTVLFALITIFHEQIVHWLQPAANWMHDLPAGFLIPIAIFFVISFPPLFGHEIVAILCGVVWGLWIGFAITAAGTFLGEIGNFYAFKWCCHARAEKMEKKDISYATLARVIRDGGFKVALIARYSAIPGHFTTAVFATCGMGFWTFALAALLSLPKQFVTVYLGVALEQSTDGQPSKKDQIIKWSILVLTTVVTIGAMWYISKRMLAVKPDVIYARRKARQQKMTAAPYGNGAYATFNPNASESDLPLNPKSDGVHEHQQWDSSGRAVGYAGDPSLYAPQPQRAKPFGSNAAASSSNVQLAPPSSAPRFSSPQRQDTAQSWDGQATVGTQDVYKMTRQQSPSADPFASGPLPPKLPPPTTAPIPQSYSHPGSQPHYTSPQLPPPPPGAAPAQNLYNPFDDSHAPPPGLSSQHTTPPPLPSQRQYPAYSPPKYDESARR</sequence>
<keyword evidence="14" id="KW-1185">Reference proteome</keyword>
<evidence type="ECO:0000313" key="13">
    <source>
        <dbReference type="EMBL" id="TCD63005.1"/>
    </source>
</evidence>
<evidence type="ECO:0000256" key="5">
    <source>
        <dbReference type="ARBA" id="ARBA00020673"/>
    </source>
</evidence>
<feature type="compositionally biased region" description="Polar residues" evidence="10">
    <location>
        <begin position="533"/>
        <end position="547"/>
    </location>
</feature>
<proteinExistence type="inferred from homology"/>
<dbReference type="PANTHER" id="PTHR47549">
    <property type="entry name" value="GOLGI APPARATUS MEMBRANE PROTEIN TVP38-RELATED"/>
    <property type="match status" value="1"/>
</dbReference>
<comment type="subcellular location">
    <subcellularLocation>
        <location evidence="2">Golgi apparatus membrane</location>
        <topology evidence="2">Multi-pass membrane protein</topology>
    </subcellularLocation>
</comment>
<feature type="compositionally biased region" description="Low complexity" evidence="10">
    <location>
        <begin position="469"/>
        <end position="483"/>
    </location>
</feature>
<evidence type="ECO:0000256" key="9">
    <source>
        <dbReference type="ARBA" id="ARBA00023136"/>
    </source>
</evidence>
<evidence type="ECO:0000256" key="10">
    <source>
        <dbReference type="SAM" id="MobiDB-lite"/>
    </source>
</evidence>
<dbReference type="PANTHER" id="PTHR47549:SF2">
    <property type="entry name" value="GOLGI APPARATUS MEMBRANE PROTEIN TVP38"/>
    <property type="match status" value="1"/>
</dbReference>
<keyword evidence="9 11" id="KW-0472">Membrane</keyword>
<dbReference type="InterPro" id="IPR051076">
    <property type="entry name" value="Golgi_membrane_TVP38/TMEM64"/>
</dbReference>
<feature type="region of interest" description="Disordered" evidence="10">
    <location>
        <begin position="408"/>
        <end position="492"/>
    </location>
</feature>
<dbReference type="GO" id="GO:0000139">
    <property type="term" value="C:Golgi membrane"/>
    <property type="evidence" value="ECO:0007669"/>
    <property type="project" value="UniProtKB-SubCell"/>
</dbReference>
<dbReference type="Proteomes" id="UP000292702">
    <property type="component" value="Unassembled WGS sequence"/>
</dbReference>
<feature type="region of interest" description="Disordered" evidence="10">
    <location>
        <begin position="506"/>
        <end position="606"/>
    </location>
</feature>
<dbReference type="Pfam" id="PF09335">
    <property type="entry name" value="VTT_dom"/>
    <property type="match status" value="1"/>
</dbReference>
<evidence type="ECO:0000256" key="11">
    <source>
        <dbReference type="SAM" id="Phobius"/>
    </source>
</evidence>
<name>A0A4R0RC38_9APHY</name>
<reference evidence="13 14" key="1">
    <citation type="submission" date="2018-11" db="EMBL/GenBank/DDBJ databases">
        <title>Genome assembly of Steccherinum ochraceum LE-BIN_3174, the white-rot fungus of the Steccherinaceae family (The Residual Polyporoid clade, Polyporales, Basidiomycota).</title>
        <authorList>
            <person name="Fedorova T.V."/>
            <person name="Glazunova O.A."/>
            <person name="Landesman E.O."/>
            <person name="Moiseenko K.V."/>
            <person name="Psurtseva N.V."/>
            <person name="Savinova O.S."/>
            <person name="Shakhova N.V."/>
            <person name="Tyazhelova T.V."/>
            <person name="Vasina D.V."/>
        </authorList>
    </citation>
    <scope>NUCLEOTIDE SEQUENCE [LARGE SCALE GENOMIC DNA]</scope>
    <source>
        <strain evidence="13 14">LE-BIN_3174</strain>
    </source>
</reference>
<evidence type="ECO:0000256" key="8">
    <source>
        <dbReference type="ARBA" id="ARBA00023034"/>
    </source>
</evidence>
<organism evidence="13 14">
    <name type="scientific">Steccherinum ochraceum</name>
    <dbReference type="NCBI Taxonomy" id="92696"/>
    <lineage>
        <taxon>Eukaryota</taxon>
        <taxon>Fungi</taxon>
        <taxon>Dikarya</taxon>
        <taxon>Basidiomycota</taxon>
        <taxon>Agaricomycotina</taxon>
        <taxon>Agaricomycetes</taxon>
        <taxon>Polyporales</taxon>
        <taxon>Steccherinaceae</taxon>
        <taxon>Steccherinum</taxon>
    </lineage>
</organism>
<feature type="transmembrane region" description="Helical" evidence="11">
    <location>
        <begin position="224"/>
        <end position="245"/>
    </location>
</feature>
<keyword evidence="8" id="KW-0333">Golgi apparatus</keyword>
<evidence type="ECO:0000256" key="6">
    <source>
        <dbReference type="ARBA" id="ARBA00022692"/>
    </source>
</evidence>
<protein>
    <recommendedName>
        <fullName evidence="4">Golgi apparatus membrane protein TVP38</fullName>
    </recommendedName>
    <alternativeName>
        <fullName evidence="5">Golgi apparatus membrane protein tvp38</fullName>
    </alternativeName>
</protein>
<gene>
    <name evidence="13" type="primary">TVP38_1</name>
    <name evidence="13" type="ORF">EIP91_006097</name>
</gene>
<feature type="domain" description="VTT" evidence="12">
    <location>
        <begin position="219"/>
        <end position="332"/>
    </location>
</feature>
<keyword evidence="6 11" id="KW-0812">Transmembrane</keyword>
<accession>A0A4R0RC38</accession>
<evidence type="ECO:0000313" key="14">
    <source>
        <dbReference type="Proteomes" id="UP000292702"/>
    </source>
</evidence>
<comment type="similarity">
    <text evidence="3">Belongs to the TVP38/TMEM64 family.</text>
</comment>
<dbReference type="OrthoDB" id="166803at2759"/>
<evidence type="ECO:0000256" key="3">
    <source>
        <dbReference type="ARBA" id="ARBA00008640"/>
    </source>
</evidence>
<feature type="transmembrane region" description="Helical" evidence="11">
    <location>
        <begin position="159"/>
        <end position="179"/>
    </location>
</feature>
<feature type="transmembrane region" description="Helical" evidence="11">
    <location>
        <begin position="349"/>
        <end position="369"/>
    </location>
</feature>
<evidence type="ECO:0000256" key="1">
    <source>
        <dbReference type="ARBA" id="ARBA00002978"/>
    </source>
</evidence>
<feature type="compositionally biased region" description="Pro residues" evidence="10">
    <location>
        <begin position="518"/>
        <end position="529"/>
    </location>
</feature>
<evidence type="ECO:0000256" key="4">
    <source>
        <dbReference type="ARBA" id="ARBA00013533"/>
    </source>
</evidence>
<keyword evidence="7 11" id="KW-1133">Transmembrane helix</keyword>
<comment type="function">
    <text evidence="1">Golgi membrane protein involved in vesicular trafficking and spindle migration.</text>
</comment>
<dbReference type="EMBL" id="RWJN01000329">
    <property type="protein sequence ID" value="TCD63005.1"/>
    <property type="molecule type" value="Genomic_DNA"/>
</dbReference>
<dbReference type="InterPro" id="IPR032816">
    <property type="entry name" value="VTT_dom"/>
</dbReference>
<feature type="transmembrane region" description="Helical" evidence="11">
    <location>
        <begin position="199"/>
        <end position="217"/>
    </location>
</feature>
<dbReference type="STRING" id="92696.A0A4R0RC38"/>
<evidence type="ECO:0000259" key="12">
    <source>
        <dbReference type="Pfam" id="PF09335"/>
    </source>
</evidence>
<evidence type="ECO:0000256" key="2">
    <source>
        <dbReference type="ARBA" id="ARBA00004653"/>
    </source>
</evidence>
<dbReference type="AlphaFoldDB" id="A0A4R0RC38"/>
<evidence type="ECO:0000256" key="7">
    <source>
        <dbReference type="ARBA" id="ARBA00022989"/>
    </source>
</evidence>